<proteinExistence type="predicted"/>
<sequence>MKAPSSGTAEIESQNKDHESTCVQRELAANPKVSENQSIPSVERNIFVGGSQNSIDPSRIAGDECHATPSRAFHKIADSLRAPRGYITADRQLKWHQCFKFKKKIIRHESADCSGPWLTCTIAISRILKAHKGGREHLQLIGVPHGSPKKETTQVSALLSYIPVS</sequence>
<gene>
    <name evidence="2" type="ORF">EYC84_002094</name>
</gene>
<feature type="compositionally biased region" description="Polar residues" evidence="1">
    <location>
        <begin position="1"/>
        <end position="12"/>
    </location>
</feature>
<evidence type="ECO:0000313" key="3">
    <source>
        <dbReference type="Proteomes" id="UP000322873"/>
    </source>
</evidence>
<evidence type="ECO:0000256" key="1">
    <source>
        <dbReference type="SAM" id="MobiDB-lite"/>
    </source>
</evidence>
<evidence type="ECO:0000313" key="2">
    <source>
        <dbReference type="EMBL" id="KAA8572184.1"/>
    </source>
</evidence>
<keyword evidence="3" id="KW-1185">Reference proteome</keyword>
<protein>
    <submittedName>
        <fullName evidence="2">Uncharacterized protein</fullName>
    </submittedName>
</protein>
<organism evidence="2 3">
    <name type="scientific">Monilinia fructicola</name>
    <name type="common">Brown rot fungus</name>
    <name type="synonym">Ciboria fructicola</name>
    <dbReference type="NCBI Taxonomy" id="38448"/>
    <lineage>
        <taxon>Eukaryota</taxon>
        <taxon>Fungi</taxon>
        <taxon>Dikarya</taxon>
        <taxon>Ascomycota</taxon>
        <taxon>Pezizomycotina</taxon>
        <taxon>Leotiomycetes</taxon>
        <taxon>Helotiales</taxon>
        <taxon>Sclerotiniaceae</taxon>
        <taxon>Monilinia</taxon>
    </lineage>
</organism>
<reference evidence="2 3" key="1">
    <citation type="submission" date="2019-06" db="EMBL/GenBank/DDBJ databases">
        <title>Genome Sequence of the Brown Rot Fungal Pathogen Monilinia fructicola.</title>
        <authorList>
            <person name="De Miccolis Angelini R.M."/>
            <person name="Landi L."/>
            <person name="Abate D."/>
            <person name="Pollastro S."/>
            <person name="Romanazzi G."/>
            <person name="Faretra F."/>
        </authorList>
    </citation>
    <scope>NUCLEOTIDE SEQUENCE [LARGE SCALE GENOMIC DNA]</scope>
    <source>
        <strain evidence="2 3">Mfrc123</strain>
    </source>
</reference>
<comment type="caution">
    <text evidence="2">The sequence shown here is derived from an EMBL/GenBank/DDBJ whole genome shotgun (WGS) entry which is preliminary data.</text>
</comment>
<name>A0A5M9JRQ7_MONFR</name>
<dbReference type="EMBL" id="VICG01000005">
    <property type="protein sequence ID" value="KAA8572184.1"/>
    <property type="molecule type" value="Genomic_DNA"/>
</dbReference>
<dbReference type="Proteomes" id="UP000322873">
    <property type="component" value="Unassembled WGS sequence"/>
</dbReference>
<feature type="region of interest" description="Disordered" evidence="1">
    <location>
        <begin position="1"/>
        <end position="22"/>
    </location>
</feature>
<accession>A0A5M9JRQ7</accession>
<dbReference type="AlphaFoldDB" id="A0A5M9JRQ7"/>